<name>K5DB85_RHOBT</name>
<comment type="caution">
    <text evidence="1">The sequence shown here is derived from an EMBL/GenBank/DDBJ whole genome shotgun (WGS) entry which is preliminary data.</text>
</comment>
<reference evidence="1 2" key="1">
    <citation type="journal article" date="2013" name="Mar. Genomics">
        <title>Expression of sulfatases in Rhodopirellula baltica and the diversity of sulfatases in the genus Rhodopirellula.</title>
        <authorList>
            <person name="Wegner C.E."/>
            <person name="Richter-Heitmann T."/>
            <person name="Klindworth A."/>
            <person name="Klockow C."/>
            <person name="Richter M."/>
            <person name="Achstetter T."/>
            <person name="Glockner F.O."/>
            <person name="Harder J."/>
        </authorList>
    </citation>
    <scope>NUCLEOTIDE SEQUENCE [LARGE SCALE GENOMIC DNA]</scope>
    <source>
        <strain evidence="1 2">SH28</strain>
    </source>
</reference>
<accession>K5DB85</accession>
<gene>
    <name evidence="1" type="ORF">RBSH_04591</name>
</gene>
<proteinExistence type="predicted"/>
<organism evidence="1 2">
    <name type="scientific">Rhodopirellula baltica SH28</name>
    <dbReference type="NCBI Taxonomy" id="993517"/>
    <lineage>
        <taxon>Bacteria</taxon>
        <taxon>Pseudomonadati</taxon>
        <taxon>Planctomycetota</taxon>
        <taxon>Planctomycetia</taxon>
        <taxon>Pirellulales</taxon>
        <taxon>Pirellulaceae</taxon>
        <taxon>Rhodopirellula</taxon>
    </lineage>
</organism>
<evidence type="ECO:0000313" key="2">
    <source>
        <dbReference type="Proteomes" id="UP000007993"/>
    </source>
</evidence>
<dbReference type="Proteomes" id="UP000007993">
    <property type="component" value="Unassembled WGS sequence"/>
</dbReference>
<dbReference type="AlphaFoldDB" id="K5DB85"/>
<dbReference type="PATRIC" id="fig|993517.3.peg.4988"/>
<sequence>MALGQPAAILSSLVERQFFNEQRILTAKASMVGDGVPFNHTLEDQI</sequence>
<evidence type="ECO:0000313" key="1">
    <source>
        <dbReference type="EMBL" id="EKK00069.1"/>
    </source>
</evidence>
<dbReference type="EMBL" id="AMCW01000134">
    <property type="protein sequence ID" value="EKK00069.1"/>
    <property type="molecule type" value="Genomic_DNA"/>
</dbReference>
<protein>
    <submittedName>
        <fullName evidence="1">Uncharacterized protein</fullName>
    </submittedName>
</protein>